<name>A0A6J6M1I6_9ZZZZ</name>
<dbReference type="EMBL" id="CAEZWQ010000104">
    <property type="protein sequence ID" value="CAB4667159.1"/>
    <property type="molecule type" value="Genomic_DNA"/>
</dbReference>
<gene>
    <name evidence="1" type="ORF">UFOPK2275_00878</name>
</gene>
<reference evidence="1" key="1">
    <citation type="submission" date="2020-05" db="EMBL/GenBank/DDBJ databases">
        <authorList>
            <person name="Chiriac C."/>
            <person name="Salcher M."/>
            <person name="Ghai R."/>
            <person name="Kavagutti S V."/>
        </authorList>
    </citation>
    <scope>NUCLEOTIDE SEQUENCE</scope>
</reference>
<protein>
    <submittedName>
        <fullName evidence="1">Unannotated protein</fullName>
    </submittedName>
</protein>
<organism evidence="1">
    <name type="scientific">freshwater metagenome</name>
    <dbReference type="NCBI Taxonomy" id="449393"/>
    <lineage>
        <taxon>unclassified sequences</taxon>
        <taxon>metagenomes</taxon>
        <taxon>ecological metagenomes</taxon>
    </lineage>
</organism>
<evidence type="ECO:0000313" key="1">
    <source>
        <dbReference type="EMBL" id="CAB4667159.1"/>
    </source>
</evidence>
<dbReference type="AlphaFoldDB" id="A0A6J6M1I6"/>
<accession>A0A6J6M1I6</accession>
<proteinExistence type="predicted"/>
<sequence>MKLFRKKSIDPNSGPGWSAYIESPEDFAEVAWQEEIQRHIDEMTTGNRVKHFFTYCLYKVKYRFMRNNPVDEYSGGFGDDEIHVRRMCDIYDENRIKFEEFAEEVLDKGFASIVHETKLVIFQREDLPRNPGIALFSENLDGTNRFKDGWMSNSGTREQQVSSIVLQLAGKAASIEGY</sequence>